<name>A0AC35U8Q4_9BILA</name>
<accession>A0AC35U8Q4</accession>
<dbReference type="Proteomes" id="UP000095286">
    <property type="component" value="Unplaced"/>
</dbReference>
<evidence type="ECO:0000313" key="1">
    <source>
        <dbReference type="Proteomes" id="UP000095286"/>
    </source>
</evidence>
<reference evidence="2" key="1">
    <citation type="submission" date="2016-11" db="UniProtKB">
        <authorList>
            <consortium name="WormBaseParasite"/>
        </authorList>
    </citation>
    <scope>IDENTIFICATION</scope>
    <source>
        <strain evidence="2">KR3021</strain>
    </source>
</reference>
<evidence type="ECO:0000313" key="2">
    <source>
        <dbReference type="WBParaSite" id="RSKR_0000849375.1"/>
    </source>
</evidence>
<proteinExistence type="predicted"/>
<dbReference type="WBParaSite" id="RSKR_0000849375.1">
    <property type="protein sequence ID" value="RSKR_0000849375.1"/>
    <property type="gene ID" value="RSKR_0000849375"/>
</dbReference>
<sequence>MTPSVEATFKICCASTLSASCPSNYSPALDLQMRKIHCSSTNSNVCPQMSECLQSATQSTVYICCKSNESPRICPNNQNALITNGMLETCSGPQNSCSQINYSCQYSTIVSSWVCCGRGSAGVPTCRNGDQPYSTIAVEIFRCSLITQNCIFGYVCEPSTVPTVNVCCPSGFVSTVTPPSPCSSTLIPPVLNCPSNWTPYKYSNGNYHLCNSVADRDSCPVGFSCTPANIQSLFLCCRLSIVFECPPGTSSLIVNNQPRLCSQTSIRSCPPQYQCLQSTYVS</sequence>
<organism evidence="1 2">
    <name type="scientific">Rhabditophanes sp. KR3021</name>
    <dbReference type="NCBI Taxonomy" id="114890"/>
    <lineage>
        <taxon>Eukaryota</taxon>
        <taxon>Metazoa</taxon>
        <taxon>Ecdysozoa</taxon>
        <taxon>Nematoda</taxon>
        <taxon>Chromadorea</taxon>
        <taxon>Rhabditida</taxon>
        <taxon>Tylenchina</taxon>
        <taxon>Panagrolaimomorpha</taxon>
        <taxon>Strongyloidoidea</taxon>
        <taxon>Alloionematidae</taxon>
        <taxon>Rhabditophanes</taxon>
    </lineage>
</organism>
<protein>
    <submittedName>
        <fullName evidence="2">EB domain-containing protein</fullName>
    </submittedName>
</protein>